<dbReference type="KEGG" id="egt:105967348"/>
<dbReference type="EMBL" id="KI631292">
    <property type="protein sequence ID" value="EYU28990.1"/>
    <property type="molecule type" value="Genomic_DNA"/>
</dbReference>
<dbReference type="CDD" id="cd06141">
    <property type="entry name" value="WRN_exo"/>
    <property type="match status" value="1"/>
</dbReference>
<dbReference type="GO" id="GO:0003676">
    <property type="term" value="F:nucleic acid binding"/>
    <property type="evidence" value="ECO:0007669"/>
    <property type="project" value="InterPro"/>
</dbReference>
<dbReference type="GO" id="GO:0005737">
    <property type="term" value="C:cytoplasm"/>
    <property type="evidence" value="ECO:0000318"/>
    <property type="project" value="GO_Central"/>
</dbReference>
<dbReference type="InterPro" id="IPR036397">
    <property type="entry name" value="RNaseH_sf"/>
</dbReference>
<dbReference type="STRING" id="4155.A0A022QR85"/>
<keyword evidence="5" id="KW-1185">Reference proteome</keyword>
<evidence type="ECO:0000256" key="2">
    <source>
        <dbReference type="ARBA" id="ARBA00022801"/>
    </source>
</evidence>
<dbReference type="OMA" id="EYCAIDA"/>
<dbReference type="Gene3D" id="3.30.420.10">
    <property type="entry name" value="Ribonuclease H-like superfamily/Ribonuclease H"/>
    <property type="match status" value="1"/>
</dbReference>
<gene>
    <name evidence="4" type="ORF">MIMGU_mgv1a023285mg</name>
</gene>
<organism evidence="4 5">
    <name type="scientific">Erythranthe guttata</name>
    <name type="common">Yellow monkey flower</name>
    <name type="synonym">Mimulus guttatus</name>
    <dbReference type="NCBI Taxonomy" id="4155"/>
    <lineage>
        <taxon>Eukaryota</taxon>
        <taxon>Viridiplantae</taxon>
        <taxon>Streptophyta</taxon>
        <taxon>Embryophyta</taxon>
        <taxon>Tracheophyta</taxon>
        <taxon>Spermatophyta</taxon>
        <taxon>Magnoliopsida</taxon>
        <taxon>eudicotyledons</taxon>
        <taxon>Gunneridae</taxon>
        <taxon>Pentapetalae</taxon>
        <taxon>asterids</taxon>
        <taxon>lamiids</taxon>
        <taxon>Lamiales</taxon>
        <taxon>Phrymaceae</taxon>
        <taxon>Erythranthe</taxon>
    </lineage>
</organism>
<sequence length="229" mass="25815">MAMSTTQARRNLFSVPFYNECIHVTVTKEARQVHEWILSICSIHIDFSKNLLIGLDTEWLPNLNPGENHPIAILQLSIGNRCLIFQLLHADFIPVSLHAFLADPRHTFCGVGIKDDVDKLYDHHKLRVRKIADLNDLARLATINSQSGNAGYKYMGLKKMAYAVLGKKMEKPLNVTLSKWDAVELDRDQIEYAAIDAVVSYQLGYTLCSPIYRPQPGFIVVGRPGLLLV</sequence>
<keyword evidence="2" id="KW-0378">Hydrolase</keyword>
<protein>
    <recommendedName>
        <fullName evidence="3">3'-5' exonuclease domain-containing protein</fullName>
    </recommendedName>
</protein>
<dbReference type="GO" id="GO:0008408">
    <property type="term" value="F:3'-5' exonuclease activity"/>
    <property type="evidence" value="ECO:0000318"/>
    <property type="project" value="GO_Central"/>
</dbReference>
<dbReference type="PANTHER" id="PTHR13620:SF76">
    <property type="entry name" value="WERNER SYNDROME-LIKE EXONUCLEASE"/>
    <property type="match status" value="1"/>
</dbReference>
<evidence type="ECO:0000313" key="4">
    <source>
        <dbReference type="EMBL" id="EYU28990.1"/>
    </source>
</evidence>
<evidence type="ECO:0000259" key="3">
    <source>
        <dbReference type="Pfam" id="PF01612"/>
    </source>
</evidence>
<accession>A0A022QR85</accession>
<dbReference type="OrthoDB" id="1920326at2759"/>
<feature type="domain" description="3'-5' exonuclease" evidence="3">
    <location>
        <begin position="52"/>
        <end position="203"/>
    </location>
</feature>
<dbReference type="InterPro" id="IPR051132">
    <property type="entry name" value="3-5_Exonuclease_domain"/>
</dbReference>
<dbReference type="eggNOG" id="KOG4373">
    <property type="taxonomic scope" value="Eukaryota"/>
</dbReference>
<reference evidence="4 5" key="1">
    <citation type="journal article" date="2013" name="Proc. Natl. Acad. Sci. U.S.A.">
        <title>Fine-scale variation in meiotic recombination in Mimulus inferred from population shotgun sequencing.</title>
        <authorList>
            <person name="Hellsten U."/>
            <person name="Wright K.M."/>
            <person name="Jenkins J."/>
            <person name="Shu S."/>
            <person name="Yuan Y."/>
            <person name="Wessler S.R."/>
            <person name="Schmutz J."/>
            <person name="Willis J.H."/>
            <person name="Rokhsar D.S."/>
        </authorList>
    </citation>
    <scope>NUCLEOTIDE SEQUENCE [LARGE SCALE GENOMIC DNA]</scope>
    <source>
        <strain evidence="5">cv. DUN x IM62</strain>
    </source>
</reference>
<name>A0A022QR85_ERYGU</name>
<dbReference type="Pfam" id="PF01612">
    <property type="entry name" value="DNA_pol_A_exo1"/>
    <property type="match status" value="1"/>
</dbReference>
<evidence type="ECO:0000313" key="5">
    <source>
        <dbReference type="Proteomes" id="UP000030748"/>
    </source>
</evidence>
<dbReference type="InterPro" id="IPR002562">
    <property type="entry name" value="3'-5'_exonuclease_dom"/>
</dbReference>
<dbReference type="AlphaFoldDB" id="A0A022QR85"/>
<dbReference type="PANTHER" id="PTHR13620">
    <property type="entry name" value="3-5 EXONUCLEASE"/>
    <property type="match status" value="1"/>
</dbReference>
<dbReference type="GO" id="GO:0005634">
    <property type="term" value="C:nucleus"/>
    <property type="evidence" value="ECO:0000318"/>
    <property type="project" value="GO_Central"/>
</dbReference>
<dbReference type="GO" id="GO:0006139">
    <property type="term" value="P:nucleobase-containing compound metabolic process"/>
    <property type="evidence" value="ECO:0007669"/>
    <property type="project" value="InterPro"/>
</dbReference>
<dbReference type="InterPro" id="IPR012337">
    <property type="entry name" value="RNaseH-like_sf"/>
</dbReference>
<keyword evidence="1" id="KW-0540">Nuclease</keyword>
<dbReference type="SUPFAM" id="SSF53098">
    <property type="entry name" value="Ribonuclease H-like"/>
    <property type="match status" value="1"/>
</dbReference>
<proteinExistence type="predicted"/>
<dbReference type="Proteomes" id="UP000030748">
    <property type="component" value="Unassembled WGS sequence"/>
</dbReference>
<evidence type="ECO:0000256" key="1">
    <source>
        <dbReference type="ARBA" id="ARBA00022722"/>
    </source>
</evidence>
<dbReference type="PhylomeDB" id="A0A022QR85"/>